<comment type="function">
    <text evidence="12">Catalyzes the phosphorylation of ribose at O-5 in a reaction requiring ATP and magnesium. The resulting D-ribose-5-phosphate can then be used either for sythesis of nucleotides, histidine, and tryptophan, or as a component of the pentose phosphate pathway.</text>
</comment>
<dbReference type="OrthoDB" id="9775849at2"/>
<feature type="active site" description="Proton acceptor" evidence="12">
    <location>
        <position position="237"/>
    </location>
</feature>
<keyword evidence="6 12" id="KW-0547">Nucleotide-binding</keyword>
<evidence type="ECO:0000256" key="3">
    <source>
        <dbReference type="ARBA" id="ARBA00016943"/>
    </source>
</evidence>
<accession>A0A0C2W059</accession>
<feature type="domain" description="Carbohydrate kinase PfkB" evidence="13">
    <location>
        <begin position="2"/>
        <end position="279"/>
    </location>
</feature>
<comment type="subunit">
    <text evidence="12">Homodimer.</text>
</comment>
<comment type="catalytic activity">
    <reaction evidence="12">
        <text>D-ribose + ATP = D-ribose 5-phosphate + ADP + H(+)</text>
        <dbReference type="Rhea" id="RHEA:13697"/>
        <dbReference type="ChEBI" id="CHEBI:15378"/>
        <dbReference type="ChEBI" id="CHEBI:30616"/>
        <dbReference type="ChEBI" id="CHEBI:47013"/>
        <dbReference type="ChEBI" id="CHEBI:78346"/>
        <dbReference type="ChEBI" id="CHEBI:456216"/>
        <dbReference type="EC" id="2.7.1.15"/>
    </reaction>
</comment>
<dbReference type="Pfam" id="PF00294">
    <property type="entry name" value="PfkB"/>
    <property type="match status" value="1"/>
</dbReference>
<comment type="caution">
    <text evidence="14">The sequence shown here is derived from an EMBL/GenBank/DDBJ whole genome shotgun (WGS) entry which is preliminary data.</text>
</comment>
<evidence type="ECO:0000256" key="11">
    <source>
        <dbReference type="ARBA" id="ARBA00023277"/>
    </source>
</evidence>
<dbReference type="SUPFAM" id="SSF53613">
    <property type="entry name" value="Ribokinase-like"/>
    <property type="match status" value="1"/>
</dbReference>
<dbReference type="Gene3D" id="3.40.1190.20">
    <property type="match status" value="1"/>
</dbReference>
<evidence type="ECO:0000256" key="7">
    <source>
        <dbReference type="ARBA" id="ARBA00022777"/>
    </source>
</evidence>
<dbReference type="PANTHER" id="PTHR10584">
    <property type="entry name" value="SUGAR KINASE"/>
    <property type="match status" value="1"/>
</dbReference>
<dbReference type="GO" id="GO:0005829">
    <property type="term" value="C:cytosol"/>
    <property type="evidence" value="ECO:0007669"/>
    <property type="project" value="TreeGrafter"/>
</dbReference>
<dbReference type="CDD" id="cd01174">
    <property type="entry name" value="ribokinase"/>
    <property type="match status" value="1"/>
</dbReference>
<protein>
    <recommendedName>
        <fullName evidence="3 12">Ribokinase</fullName>
        <shortName evidence="12">RK</shortName>
        <ecNumber evidence="2 12">2.7.1.15</ecNumber>
    </recommendedName>
</protein>
<dbReference type="EC" id="2.7.1.15" evidence="2 12"/>
<organism evidence="14 15">
    <name type="scientific">Jeotgalibacillus soli</name>
    <dbReference type="NCBI Taxonomy" id="889306"/>
    <lineage>
        <taxon>Bacteria</taxon>
        <taxon>Bacillati</taxon>
        <taxon>Bacillota</taxon>
        <taxon>Bacilli</taxon>
        <taxon>Bacillales</taxon>
        <taxon>Caryophanaceae</taxon>
        <taxon>Jeotgalibacillus</taxon>
    </lineage>
</organism>
<dbReference type="InterPro" id="IPR011877">
    <property type="entry name" value="Ribokinase"/>
</dbReference>
<gene>
    <name evidence="12" type="primary">rbsK</name>
    <name evidence="14" type="ORF">KP78_10260</name>
</gene>
<feature type="binding site" evidence="12">
    <location>
        <begin position="236"/>
        <end position="237"/>
    </location>
    <ligand>
        <name>ATP</name>
        <dbReference type="ChEBI" id="CHEBI:30616"/>
    </ligand>
</feature>
<dbReference type="InterPro" id="IPR011611">
    <property type="entry name" value="PfkB_dom"/>
</dbReference>
<evidence type="ECO:0000313" key="15">
    <source>
        <dbReference type="Proteomes" id="UP000031938"/>
    </source>
</evidence>
<dbReference type="EMBL" id="JXRP01000009">
    <property type="protein sequence ID" value="KIL49558.1"/>
    <property type="molecule type" value="Genomic_DNA"/>
</dbReference>
<dbReference type="GO" id="GO:0005524">
    <property type="term" value="F:ATP binding"/>
    <property type="evidence" value="ECO:0007669"/>
    <property type="project" value="UniProtKB-UniRule"/>
</dbReference>
<keyword evidence="12" id="KW-0963">Cytoplasm</keyword>
<feature type="binding site" evidence="12">
    <location>
        <position position="237"/>
    </location>
    <ligand>
        <name>substrate</name>
    </ligand>
</feature>
<evidence type="ECO:0000256" key="12">
    <source>
        <dbReference type="HAMAP-Rule" id="MF_01987"/>
    </source>
</evidence>
<dbReference type="InterPro" id="IPR002173">
    <property type="entry name" value="Carboh/pur_kinase_PfkB_CS"/>
</dbReference>
<comment type="similarity">
    <text evidence="12">Belongs to the carbohydrate kinase PfkB family. Ribokinase subfamily.</text>
</comment>
<feature type="binding site" evidence="12">
    <location>
        <begin position="9"/>
        <end position="11"/>
    </location>
    <ligand>
        <name>substrate</name>
    </ligand>
</feature>
<keyword evidence="10 12" id="KW-0630">Potassium</keyword>
<comment type="cofactor">
    <cofactor evidence="12">
        <name>Mg(2+)</name>
        <dbReference type="ChEBI" id="CHEBI:18420"/>
    </cofactor>
    <text evidence="12">Requires a divalent cation, most likely magnesium in vivo, as an electrophilic catalyst to aid phosphoryl group transfer. It is the chelate of the metal and the nucleotide that is the actual substrate.</text>
</comment>
<dbReference type="HAMAP" id="MF_01987">
    <property type="entry name" value="Ribokinase"/>
    <property type="match status" value="1"/>
</dbReference>
<evidence type="ECO:0000256" key="9">
    <source>
        <dbReference type="ARBA" id="ARBA00022842"/>
    </source>
</evidence>
<comment type="pathway">
    <text evidence="12">Carbohydrate metabolism; D-ribose degradation; D-ribose 5-phosphate from beta-D-ribopyranose: step 2/2.</text>
</comment>
<evidence type="ECO:0000256" key="5">
    <source>
        <dbReference type="ARBA" id="ARBA00022723"/>
    </source>
</evidence>
<keyword evidence="8 12" id="KW-0067">ATP-binding</keyword>
<feature type="binding site" evidence="12">
    <location>
        <position position="137"/>
    </location>
    <ligand>
        <name>substrate</name>
    </ligand>
</feature>
<evidence type="ECO:0000256" key="10">
    <source>
        <dbReference type="ARBA" id="ARBA00022958"/>
    </source>
</evidence>
<evidence type="ECO:0000256" key="8">
    <source>
        <dbReference type="ARBA" id="ARBA00022840"/>
    </source>
</evidence>
<feature type="binding site" evidence="12">
    <location>
        <position position="267"/>
    </location>
    <ligand>
        <name>K(+)</name>
        <dbReference type="ChEBI" id="CHEBI:29103"/>
    </ligand>
</feature>
<evidence type="ECO:0000256" key="2">
    <source>
        <dbReference type="ARBA" id="ARBA00012035"/>
    </source>
</evidence>
<feature type="binding site" evidence="12">
    <location>
        <position position="233"/>
    </location>
    <ligand>
        <name>K(+)</name>
        <dbReference type="ChEBI" id="CHEBI:29103"/>
    </ligand>
</feature>
<dbReference type="AlphaFoldDB" id="A0A0C2W059"/>
<dbReference type="UniPathway" id="UPA00916">
    <property type="reaction ID" value="UER00889"/>
</dbReference>
<keyword evidence="7 12" id="KW-0418">Kinase</keyword>
<keyword evidence="15" id="KW-1185">Reference proteome</keyword>
<dbReference type="PRINTS" id="PR00990">
    <property type="entry name" value="RIBOKINASE"/>
</dbReference>
<sequence>MITIIGSINMDLVTSVERFPKKGETLRGSSFQTVFGGKGANQAVSAARLGGDIQFIGRVGEDDFGKRYIQHLNKENIITSNVKPVTHKSTGTASITIAEGDNVILIVPGANEAMTVEVIEQAKDVISKSKIVLLQLEIPFPAIEKAIEIAREEGVKILLNPAPFYPIPASWWDSLDYVTPNEHEAEQIRRDKHFHPNYEEKMIVTEGAKGASYFENGQRKLVSAPTVKVIDTTGAGDTFNGALAVGLDTGLSLSKAIEQAVAAASLSVTAFGAQGGMPIREQLSRFLEGEE</sequence>
<comment type="subcellular location">
    <subcellularLocation>
        <location evidence="12">Cytoplasm</location>
    </subcellularLocation>
</comment>
<dbReference type="InterPro" id="IPR002139">
    <property type="entry name" value="Ribo/fructo_kinase"/>
</dbReference>
<reference evidence="14 15" key="1">
    <citation type="submission" date="2015-01" db="EMBL/GenBank/DDBJ databases">
        <title>Genome sequencing of Jeotgalibacillus soli.</title>
        <authorList>
            <person name="Goh K.M."/>
            <person name="Chan K.-G."/>
            <person name="Yaakop A.S."/>
            <person name="Ee R."/>
            <person name="Gan H.M."/>
            <person name="Chan C.S."/>
        </authorList>
    </citation>
    <scope>NUCLEOTIDE SEQUENCE [LARGE SCALE GENOMIC DNA]</scope>
    <source>
        <strain evidence="14 15">P9</strain>
    </source>
</reference>
<comment type="activity regulation">
    <text evidence="12">Activated by a monovalent cation that binds near, but not in, the active site. The most likely occupant of the site in vivo is potassium. Ion binding induces a conformational change that may alter substrate affinity.</text>
</comment>
<dbReference type="PATRIC" id="fig|889306.3.peg.1031"/>
<dbReference type="STRING" id="889306.KP78_10260"/>
<dbReference type="Proteomes" id="UP000031938">
    <property type="component" value="Unassembled WGS sequence"/>
</dbReference>
<dbReference type="NCBIfam" id="TIGR02152">
    <property type="entry name" value="D_ribokin_bact"/>
    <property type="match status" value="1"/>
</dbReference>
<comment type="caution">
    <text evidence="12">Lacks conserved residue(s) required for the propagation of feature annotation.</text>
</comment>
<feature type="binding site" evidence="12">
    <location>
        <position position="272"/>
    </location>
    <ligand>
        <name>K(+)</name>
        <dbReference type="ChEBI" id="CHEBI:29103"/>
    </ligand>
</feature>
<dbReference type="GO" id="GO:0046872">
    <property type="term" value="F:metal ion binding"/>
    <property type="evidence" value="ECO:0007669"/>
    <property type="project" value="UniProtKB-KW"/>
</dbReference>
<feature type="binding site" evidence="12">
    <location>
        <begin position="37"/>
        <end position="41"/>
    </location>
    <ligand>
        <name>substrate</name>
    </ligand>
</feature>
<keyword evidence="11 12" id="KW-0119">Carbohydrate metabolism</keyword>
<dbReference type="RefSeq" id="WP_041086783.1">
    <property type="nucleotide sequence ID" value="NZ_JXRP01000009.1"/>
</dbReference>
<feature type="binding site" evidence="12">
    <location>
        <position position="231"/>
    </location>
    <ligand>
        <name>K(+)</name>
        <dbReference type="ChEBI" id="CHEBI:29103"/>
    </ligand>
</feature>
<comment type="similarity">
    <text evidence="1">Belongs to the carbohydrate kinase pfkB family.</text>
</comment>
<evidence type="ECO:0000313" key="14">
    <source>
        <dbReference type="EMBL" id="KIL49558.1"/>
    </source>
</evidence>
<evidence type="ECO:0000256" key="1">
    <source>
        <dbReference type="ARBA" id="ARBA00005380"/>
    </source>
</evidence>
<keyword evidence="4 12" id="KW-0808">Transferase</keyword>
<dbReference type="GO" id="GO:0019303">
    <property type="term" value="P:D-ribose catabolic process"/>
    <property type="evidence" value="ECO:0007669"/>
    <property type="project" value="UniProtKB-UniRule"/>
</dbReference>
<keyword evidence="5 12" id="KW-0479">Metal-binding</keyword>
<name>A0A0C2W059_9BACL</name>
<feature type="binding site" evidence="12">
    <location>
        <position position="181"/>
    </location>
    <ligand>
        <name>ATP</name>
        <dbReference type="ChEBI" id="CHEBI:30616"/>
    </ligand>
</feature>
<feature type="binding site" evidence="12">
    <location>
        <position position="270"/>
    </location>
    <ligand>
        <name>K(+)</name>
        <dbReference type="ChEBI" id="CHEBI:29103"/>
    </ligand>
</feature>
<keyword evidence="9 12" id="KW-0460">Magnesium</keyword>
<feature type="binding site" evidence="12">
    <location>
        <begin position="205"/>
        <end position="210"/>
    </location>
    <ligand>
        <name>ATP</name>
        <dbReference type="ChEBI" id="CHEBI:30616"/>
    </ligand>
</feature>
<dbReference type="GO" id="GO:0004747">
    <property type="term" value="F:ribokinase activity"/>
    <property type="evidence" value="ECO:0007669"/>
    <property type="project" value="UniProtKB-UniRule"/>
</dbReference>
<evidence type="ECO:0000256" key="6">
    <source>
        <dbReference type="ARBA" id="ARBA00022741"/>
    </source>
</evidence>
<dbReference type="PANTHER" id="PTHR10584:SF166">
    <property type="entry name" value="RIBOKINASE"/>
    <property type="match status" value="1"/>
</dbReference>
<dbReference type="InterPro" id="IPR029056">
    <property type="entry name" value="Ribokinase-like"/>
</dbReference>
<evidence type="ECO:0000256" key="4">
    <source>
        <dbReference type="ARBA" id="ARBA00022679"/>
    </source>
</evidence>
<dbReference type="PROSITE" id="PS00584">
    <property type="entry name" value="PFKB_KINASES_2"/>
    <property type="match status" value="1"/>
</dbReference>
<proteinExistence type="inferred from homology"/>
<evidence type="ECO:0000259" key="13">
    <source>
        <dbReference type="Pfam" id="PF00294"/>
    </source>
</evidence>